<reference evidence="2 3" key="1">
    <citation type="journal article" date="2024" name="G3 (Bethesda)">
        <title>Genome assembly of Hibiscus sabdariffa L. provides insights into metabolisms of medicinal natural products.</title>
        <authorList>
            <person name="Kim T."/>
        </authorList>
    </citation>
    <scope>NUCLEOTIDE SEQUENCE [LARGE SCALE GENOMIC DNA]</scope>
    <source>
        <strain evidence="2">TK-2024</strain>
        <tissue evidence="2">Old leaves</tissue>
    </source>
</reference>
<protein>
    <submittedName>
        <fullName evidence="2">Uncharacterized protein</fullName>
    </submittedName>
</protein>
<comment type="caution">
    <text evidence="2">The sequence shown here is derived from an EMBL/GenBank/DDBJ whole genome shotgun (WGS) entry which is preliminary data.</text>
</comment>
<gene>
    <name evidence="2" type="ORF">V6N11_033859</name>
</gene>
<dbReference type="EMBL" id="JBBPBN010000018">
    <property type="protein sequence ID" value="KAK9018812.1"/>
    <property type="molecule type" value="Genomic_DNA"/>
</dbReference>
<name>A0ABR2S111_9ROSI</name>
<organism evidence="2 3">
    <name type="scientific">Hibiscus sabdariffa</name>
    <name type="common">roselle</name>
    <dbReference type="NCBI Taxonomy" id="183260"/>
    <lineage>
        <taxon>Eukaryota</taxon>
        <taxon>Viridiplantae</taxon>
        <taxon>Streptophyta</taxon>
        <taxon>Embryophyta</taxon>
        <taxon>Tracheophyta</taxon>
        <taxon>Spermatophyta</taxon>
        <taxon>Magnoliopsida</taxon>
        <taxon>eudicotyledons</taxon>
        <taxon>Gunneridae</taxon>
        <taxon>Pentapetalae</taxon>
        <taxon>rosids</taxon>
        <taxon>malvids</taxon>
        <taxon>Malvales</taxon>
        <taxon>Malvaceae</taxon>
        <taxon>Malvoideae</taxon>
        <taxon>Hibiscus</taxon>
    </lineage>
</organism>
<evidence type="ECO:0000313" key="2">
    <source>
        <dbReference type="EMBL" id="KAK9018812.1"/>
    </source>
</evidence>
<feature type="region of interest" description="Disordered" evidence="1">
    <location>
        <begin position="1"/>
        <end position="31"/>
    </location>
</feature>
<evidence type="ECO:0000256" key="1">
    <source>
        <dbReference type="SAM" id="MobiDB-lite"/>
    </source>
</evidence>
<sequence>MMTGNPSNLSNPSLGSFGTGGGRSPDSVTGDGVLQAESCVLVTGQQEVVVSESSGGVEISHVMEEDISDLQDENLGKEVPGMEGMVTDDLSAIKMASQSKTSYASITARATEVRDSSNCSPRKESVEVKYAKL</sequence>
<keyword evidence="3" id="KW-1185">Reference proteome</keyword>
<accession>A0ABR2S111</accession>
<proteinExistence type="predicted"/>
<evidence type="ECO:0000313" key="3">
    <source>
        <dbReference type="Proteomes" id="UP001396334"/>
    </source>
</evidence>
<dbReference type="Proteomes" id="UP001396334">
    <property type="component" value="Unassembled WGS sequence"/>
</dbReference>
<feature type="compositionally biased region" description="Low complexity" evidence="1">
    <location>
        <begin position="1"/>
        <end position="16"/>
    </location>
</feature>